<evidence type="ECO:0000313" key="6">
    <source>
        <dbReference type="EMBL" id="CAK9080081.1"/>
    </source>
</evidence>
<reference evidence="6 7" key="1">
    <citation type="submission" date="2024-02" db="EMBL/GenBank/DDBJ databases">
        <authorList>
            <person name="Chen Y."/>
            <person name="Shah S."/>
            <person name="Dougan E. K."/>
            <person name="Thang M."/>
            <person name="Chan C."/>
        </authorList>
    </citation>
    <scope>NUCLEOTIDE SEQUENCE [LARGE SCALE GENOMIC DNA]</scope>
</reference>
<keyword evidence="7" id="KW-1185">Reference proteome</keyword>
<comment type="subcellular location">
    <subcellularLocation>
        <location evidence="1">Membrane</location>
        <topology evidence="1">Multi-pass membrane protein</topology>
    </subcellularLocation>
</comment>
<sequence>MERLPTVQLWPASSGHKQYFLTYFAQGLGRVGKEYLKSSASLALSMGELQLFSNLLPEFGSLPWALKPLFVLVIERTCSSRGQGLVLAAAAAVTSLAWLALAMLEVSSSTLLWATALLSVASALVDGLTDGRIAVESAESAESADAAAQLQRLCQTGHSLGALLVGFSAWLFSFSDCFTLAFTSLAWASIAPFALSASHTSRKVAKHSRPAPTTWWTPPTLVVSALSFAVCVAPPADLFLYRQHVLGLQNFHQPIVSIAGTVGWFTCTLLYRNISGVDRGAGGADAAHAPSVSALRRCLRWWPFPMLAKVFILLAPSTAFQLPLVLLESAAHEFGKALTFLPVTVLQQLHAVEGSEGSCFSLMQAAGTLGMVLGRNLEWQLLYICGVDLGHGAEGFRNFPALLLVALLWRLLTVLALMKLLIPLLERYVRNIPMSAVLDRGGLEQRWVAVYPPGDPLNLHFDPNQLPRDGSPQVCLSVAVHEDLLATVVGAAQGPRVSAAYHGSLAGNGLKTCKEWGDQTLSTALNPVIQKTKGKLESVLSLNLSSPSSTMFVPFLVDQLRRSISSLQAEMKLSQEREIEFASLAWGFFWGTASITRRPSAGALGVAFARESLSGAEDRHEKTVVEPGIWGCRWLAVAILAPVVRAVRKRRSKQREPVRF</sequence>
<gene>
    <name evidence="6" type="ORF">SCF082_LOCUS38191</name>
</gene>
<keyword evidence="5" id="KW-0472">Membrane</keyword>
<evidence type="ECO:0000313" key="7">
    <source>
        <dbReference type="Proteomes" id="UP001642464"/>
    </source>
</evidence>
<dbReference type="Proteomes" id="UP001642464">
    <property type="component" value="Unassembled WGS sequence"/>
</dbReference>
<keyword evidence="2" id="KW-0813">Transport</keyword>
<evidence type="ECO:0000256" key="3">
    <source>
        <dbReference type="ARBA" id="ARBA00022692"/>
    </source>
</evidence>
<protein>
    <submittedName>
        <fullName evidence="6">Exportin-1</fullName>
    </submittedName>
</protein>
<dbReference type="Pfam" id="PF03092">
    <property type="entry name" value="BT1"/>
    <property type="match status" value="1"/>
</dbReference>
<evidence type="ECO:0000256" key="4">
    <source>
        <dbReference type="ARBA" id="ARBA00022989"/>
    </source>
</evidence>
<keyword evidence="3" id="KW-0812">Transmembrane</keyword>
<accession>A0ABP0PVM5</accession>
<name>A0ABP0PVM5_9DINO</name>
<keyword evidence="4" id="KW-1133">Transmembrane helix</keyword>
<evidence type="ECO:0000256" key="5">
    <source>
        <dbReference type="ARBA" id="ARBA00023136"/>
    </source>
</evidence>
<comment type="caution">
    <text evidence="6">The sequence shown here is derived from an EMBL/GenBank/DDBJ whole genome shotgun (WGS) entry which is preliminary data.</text>
</comment>
<dbReference type="EMBL" id="CAXAMM010038684">
    <property type="protein sequence ID" value="CAK9080081.1"/>
    <property type="molecule type" value="Genomic_DNA"/>
</dbReference>
<proteinExistence type="predicted"/>
<evidence type="ECO:0000256" key="1">
    <source>
        <dbReference type="ARBA" id="ARBA00004141"/>
    </source>
</evidence>
<organism evidence="6 7">
    <name type="scientific">Durusdinium trenchii</name>
    <dbReference type="NCBI Taxonomy" id="1381693"/>
    <lineage>
        <taxon>Eukaryota</taxon>
        <taxon>Sar</taxon>
        <taxon>Alveolata</taxon>
        <taxon>Dinophyceae</taxon>
        <taxon>Suessiales</taxon>
        <taxon>Symbiodiniaceae</taxon>
        <taxon>Durusdinium</taxon>
    </lineage>
</organism>
<dbReference type="InterPro" id="IPR039309">
    <property type="entry name" value="BT1"/>
</dbReference>
<evidence type="ECO:0000256" key="2">
    <source>
        <dbReference type="ARBA" id="ARBA00022448"/>
    </source>
</evidence>